<dbReference type="OrthoDB" id="10067394at2759"/>
<sequence length="477" mass="53221">MSFTVDPERLVGLYYEMFWPTMPMTLPLQYLRLRRSTQPQDLELLLLVMQFIGSIYAPWTPSDPFQLAARQAVMQPNLPKTGFTVQALLIFAVAEYHLDHGLSEIRRPLDNAISLGLEIQMHKREFAYQHGEGNPVLEESWRRTFYLLHVTDQHAAVVASSPFFVMRDLPNLVDLPCDDEYYQSGQIPPSVSWEEYQVREFAEIEVIYSSIVYLYDIAQVITYVMKTFLATGTFADDLIAGVDAKVAAWRALLPASKKDPLRQDGTVDEIMFLAHLVGAIVVMNIHRPFSALSYSAEELSAKSFNSHVPLIGPQRQSRGTHTARALKAAELQTRLLAIPCQAEKHPLFTACIAAAIAVAEISACNVLLDDHALSIARDRVRLSIGFLRQMGTIWPLARHMADEVKYIARSTLVGTSITRGPEPDPAAVIEIPRDELIWPVHPQAAVDIYSGIVLPPFEVASEQTPATASSAMEPNLG</sequence>
<evidence type="ECO:0008006" key="3">
    <source>
        <dbReference type="Google" id="ProtNLM"/>
    </source>
</evidence>
<proteinExistence type="predicted"/>
<protein>
    <recommendedName>
        <fullName evidence="3">Transcription factor domain-containing protein</fullName>
    </recommendedName>
</protein>
<evidence type="ECO:0000313" key="1">
    <source>
        <dbReference type="EMBL" id="KAF2648096.1"/>
    </source>
</evidence>
<dbReference type="Proteomes" id="UP000799324">
    <property type="component" value="Unassembled WGS sequence"/>
</dbReference>
<dbReference type="AlphaFoldDB" id="A0A6A6SJT0"/>
<reference evidence="1" key="1">
    <citation type="journal article" date="2020" name="Stud. Mycol.">
        <title>101 Dothideomycetes genomes: a test case for predicting lifestyles and emergence of pathogens.</title>
        <authorList>
            <person name="Haridas S."/>
            <person name="Albert R."/>
            <person name="Binder M."/>
            <person name="Bloem J."/>
            <person name="Labutti K."/>
            <person name="Salamov A."/>
            <person name="Andreopoulos B."/>
            <person name="Baker S."/>
            <person name="Barry K."/>
            <person name="Bills G."/>
            <person name="Bluhm B."/>
            <person name="Cannon C."/>
            <person name="Castanera R."/>
            <person name="Culley D."/>
            <person name="Daum C."/>
            <person name="Ezra D."/>
            <person name="Gonzalez J."/>
            <person name="Henrissat B."/>
            <person name="Kuo A."/>
            <person name="Liang C."/>
            <person name="Lipzen A."/>
            <person name="Lutzoni F."/>
            <person name="Magnuson J."/>
            <person name="Mondo S."/>
            <person name="Nolan M."/>
            <person name="Ohm R."/>
            <person name="Pangilinan J."/>
            <person name="Park H.-J."/>
            <person name="Ramirez L."/>
            <person name="Alfaro M."/>
            <person name="Sun H."/>
            <person name="Tritt A."/>
            <person name="Yoshinaga Y."/>
            <person name="Zwiers L.-H."/>
            <person name="Turgeon B."/>
            <person name="Goodwin S."/>
            <person name="Spatafora J."/>
            <person name="Crous P."/>
            <person name="Grigoriev I."/>
        </authorList>
    </citation>
    <scope>NUCLEOTIDE SEQUENCE</scope>
    <source>
        <strain evidence="1">CBS 122681</strain>
    </source>
</reference>
<dbReference type="EMBL" id="MU004558">
    <property type="protein sequence ID" value="KAF2648096.1"/>
    <property type="molecule type" value="Genomic_DNA"/>
</dbReference>
<organism evidence="1 2">
    <name type="scientific">Lophiostoma macrostomum CBS 122681</name>
    <dbReference type="NCBI Taxonomy" id="1314788"/>
    <lineage>
        <taxon>Eukaryota</taxon>
        <taxon>Fungi</taxon>
        <taxon>Dikarya</taxon>
        <taxon>Ascomycota</taxon>
        <taxon>Pezizomycotina</taxon>
        <taxon>Dothideomycetes</taxon>
        <taxon>Pleosporomycetidae</taxon>
        <taxon>Pleosporales</taxon>
        <taxon>Lophiostomataceae</taxon>
        <taxon>Lophiostoma</taxon>
    </lineage>
</organism>
<accession>A0A6A6SJT0</accession>
<dbReference type="CDD" id="cd12148">
    <property type="entry name" value="fungal_TF_MHR"/>
    <property type="match status" value="1"/>
</dbReference>
<gene>
    <name evidence="1" type="ORF">K491DRAFT_613425</name>
</gene>
<name>A0A6A6SJT0_9PLEO</name>
<dbReference type="PANTHER" id="PTHR47431">
    <property type="entry name" value="ZN(II)2CYS6 TRANSCRIPTION FACTOR (EUROFUNG)-RELATED"/>
    <property type="match status" value="1"/>
</dbReference>
<evidence type="ECO:0000313" key="2">
    <source>
        <dbReference type="Proteomes" id="UP000799324"/>
    </source>
</evidence>
<keyword evidence="2" id="KW-1185">Reference proteome</keyword>
<dbReference type="PANTHER" id="PTHR47431:SF4">
    <property type="entry name" value="ZN(II)2CYS6 TRANSCRIPTION FACTOR (EUROFUNG)"/>
    <property type="match status" value="1"/>
</dbReference>